<dbReference type="RefSeq" id="WP_183965304.1">
    <property type="nucleotide sequence ID" value="NZ_BAABBZ010000018.1"/>
</dbReference>
<keyword evidence="10" id="KW-0408">Iron</keyword>
<keyword evidence="4" id="KW-1003">Cell membrane</keyword>
<dbReference type="PANTHER" id="PTHR30529:SF7">
    <property type="entry name" value="CYTOCHROME B561 BACTERIAL_NI-HYDROGENASE DOMAIN-CONTAINING PROTEIN"/>
    <property type="match status" value="1"/>
</dbReference>
<evidence type="ECO:0000256" key="2">
    <source>
        <dbReference type="ARBA" id="ARBA00004651"/>
    </source>
</evidence>
<dbReference type="InterPro" id="IPR036761">
    <property type="entry name" value="TTHA0802/YceI-like_sf"/>
</dbReference>
<accession>A0A7W6GS56</accession>
<comment type="similarity">
    <text evidence="12">Belongs to the cytochrome b561 family.</text>
</comment>
<keyword evidence="8" id="KW-0249">Electron transport</keyword>
<evidence type="ECO:0000256" key="1">
    <source>
        <dbReference type="ARBA" id="ARBA00001970"/>
    </source>
</evidence>
<feature type="transmembrane region" description="Helical" evidence="13">
    <location>
        <begin position="190"/>
        <end position="217"/>
    </location>
</feature>
<reference evidence="15 16" key="1">
    <citation type="submission" date="2020-08" db="EMBL/GenBank/DDBJ databases">
        <title>Genomic Encyclopedia of Type Strains, Phase IV (KMG-IV): sequencing the most valuable type-strain genomes for metagenomic binning, comparative biology and taxonomic classification.</title>
        <authorList>
            <person name="Goeker M."/>
        </authorList>
    </citation>
    <scope>NUCLEOTIDE SEQUENCE [LARGE SCALE GENOMIC DNA]</scope>
    <source>
        <strain evidence="15 16">DSM 102235</strain>
    </source>
</reference>
<dbReference type="Pfam" id="PF01292">
    <property type="entry name" value="Ni_hydr_CYTB"/>
    <property type="match status" value="1"/>
</dbReference>
<sequence>MPLTNTATRYGSVTKTFHWLIALGILIMIPLGVIAHDAPFATADQLAYKATLFSIHKTLGVAIFFIALARIVWAISQPKPTPMHPDRKAETFAAEVVHWLLYGSLVMVPLSGWSEHAATDGFAPIWWPFGQNLFFVPKSPALAELLATVHYLLAWVLVGSIVLHVVGALKHHVIDKDATLRRMWFGQTEAGGASASHSLMAPVAAIAIWAVVLGGGWTLGMFTQEPEPQAEALADVESDWQVTEGTLGLSVQQFGKTVSGSFADWTAQIDFDDSDGSGEKGDVTVTVSIPSLTLGSVTTQALGADFLAAETHPTATFTAPILRTEDGYVSEGTLTLKGAKVPVTLPFTLDLNGDTATIQGQTTLDRRSFGVGDSMNDAEQLGFDVVIDVALTATRATD</sequence>
<comment type="caution">
    <text evidence="15">The sequence shown here is derived from an EMBL/GenBank/DDBJ whole genome shotgun (WGS) entry which is preliminary data.</text>
</comment>
<keyword evidence="7" id="KW-0479">Metal-binding</keyword>
<dbReference type="GO" id="GO:0020037">
    <property type="term" value="F:heme binding"/>
    <property type="evidence" value="ECO:0007669"/>
    <property type="project" value="TreeGrafter"/>
</dbReference>
<dbReference type="GO" id="GO:0009055">
    <property type="term" value="F:electron transfer activity"/>
    <property type="evidence" value="ECO:0007669"/>
    <property type="project" value="InterPro"/>
</dbReference>
<evidence type="ECO:0000256" key="8">
    <source>
        <dbReference type="ARBA" id="ARBA00022982"/>
    </source>
</evidence>
<evidence type="ECO:0000256" key="6">
    <source>
        <dbReference type="ARBA" id="ARBA00022692"/>
    </source>
</evidence>
<keyword evidence="16" id="KW-1185">Reference proteome</keyword>
<evidence type="ECO:0000313" key="16">
    <source>
        <dbReference type="Proteomes" id="UP000541426"/>
    </source>
</evidence>
<evidence type="ECO:0000256" key="4">
    <source>
        <dbReference type="ARBA" id="ARBA00022475"/>
    </source>
</evidence>
<feature type="transmembrane region" description="Helical" evidence="13">
    <location>
        <begin position="96"/>
        <end position="114"/>
    </location>
</feature>
<evidence type="ECO:0000256" key="13">
    <source>
        <dbReference type="SAM" id="Phobius"/>
    </source>
</evidence>
<keyword evidence="11 13" id="KW-0472">Membrane</keyword>
<dbReference type="Proteomes" id="UP000541426">
    <property type="component" value="Unassembled WGS sequence"/>
</dbReference>
<evidence type="ECO:0000313" key="15">
    <source>
        <dbReference type="EMBL" id="MBB3985595.1"/>
    </source>
</evidence>
<comment type="subcellular location">
    <subcellularLocation>
        <location evidence="2">Cell membrane</location>
        <topology evidence="2">Multi-pass membrane protein</topology>
    </subcellularLocation>
</comment>
<dbReference type="Gene3D" id="1.20.950.20">
    <property type="entry name" value="Transmembrane di-heme cytochromes, Chain C"/>
    <property type="match status" value="1"/>
</dbReference>
<dbReference type="InterPro" id="IPR016174">
    <property type="entry name" value="Di-haem_cyt_TM"/>
</dbReference>
<evidence type="ECO:0000256" key="12">
    <source>
        <dbReference type="ARBA" id="ARBA00037975"/>
    </source>
</evidence>
<protein>
    <submittedName>
        <fullName evidence="15">Cytochrome b561/polyisoprenoid-binding protein YceI</fullName>
    </submittedName>
</protein>
<dbReference type="AlphaFoldDB" id="A0A7W6GS56"/>
<dbReference type="SUPFAM" id="SSF81342">
    <property type="entry name" value="Transmembrane di-heme cytochromes"/>
    <property type="match status" value="1"/>
</dbReference>
<dbReference type="EMBL" id="JACIEJ010000004">
    <property type="protein sequence ID" value="MBB3985595.1"/>
    <property type="molecule type" value="Genomic_DNA"/>
</dbReference>
<gene>
    <name evidence="15" type="ORF">GGQ68_001928</name>
</gene>
<dbReference type="Pfam" id="PF04264">
    <property type="entry name" value="YceI"/>
    <property type="match status" value="1"/>
</dbReference>
<dbReference type="SUPFAM" id="SSF101874">
    <property type="entry name" value="YceI-like"/>
    <property type="match status" value="1"/>
</dbReference>
<keyword evidence="6 13" id="KW-0812">Transmembrane</keyword>
<feature type="transmembrane region" description="Helical" evidence="13">
    <location>
        <begin position="149"/>
        <end position="169"/>
    </location>
</feature>
<dbReference type="PANTHER" id="PTHR30529">
    <property type="entry name" value="CYTOCHROME B561"/>
    <property type="match status" value="1"/>
</dbReference>
<dbReference type="InterPro" id="IPR007372">
    <property type="entry name" value="Lipid/polyisoprenoid-bd_YceI"/>
</dbReference>
<evidence type="ECO:0000259" key="14">
    <source>
        <dbReference type="SMART" id="SM00867"/>
    </source>
</evidence>
<feature type="transmembrane region" description="Helical" evidence="13">
    <location>
        <begin position="17"/>
        <end position="35"/>
    </location>
</feature>
<organism evidence="15 16">
    <name type="scientific">Sagittula marina</name>
    <dbReference type="NCBI Taxonomy" id="943940"/>
    <lineage>
        <taxon>Bacteria</taxon>
        <taxon>Pseudomonadati</taxon>
        <taxon>Pseudomonadota</taxon>
        <taxon>Alphaproteobacteria</taxon>
        <taxon>Rhodobacterales</taxon>
        <taxon>Roseobacteraceae</taxon>
        <taxon>Sagittula</taxon>
    </lineage>
</organism>
<dbReference type="InterPro" id="IPR052168">
    <property type="entry name" value="Cytochrome_b561_oxidase"/>
</dbReference>
<keyword evidence="5" id="KW-0349">Heme</keyword>
<name>A0A7W6GS56_9RHOB</name>
<evidence type="ECO:0000256" key="10">
    <source>
        <dbReference type="ARBA" id="ARBA00023004"/>
    </source>
</evidence>
<comment type="cofactor">
    <cofactor evidence="1">
        <name>heme b</name>
        <dbReference type="ChEBI" id="CHEBI:60344"/>
    </cofactor>
</comment>
<dbReference type="GO" id="GO:0022904">
    <property type="term" value="P:respiratory electron transport chain"/>
    <property type="evidence" value="ECO:0007669"/>
    <property type="project" value="InterPro"/>
</dbReference>
<dbReference type="SMART" id="SM00867">
    <property type="entry name" value="YceI"/>
    <property type="match status" value="1"/>
</dbReference>
<evidence type="ECO:0000256" key="7">
    <source>
        <dbReference type="ARBA" id="ARBA00022723"/>
    </source>
</evidence>
<evidence type="ECO:0000256" key="11">
    <source>
        <dbReference type="ARBA" id="ARBA00023136"/>
    </source>
</evidence>
<evidence type="ECO:0000256" key="9">
    <source>
        <dbReference type="ARBA" id="ARBA00022989"/>
    </source>
</evidence>
<evidence type="ECO:0000256" key="5">
    <source>
        <dbReference type="ARBA" id="ARBA00022617"/>
    </source>
</evidence>
<dbReference type="GO" id="GO:0046872">
    <property type="term" value="F:metal ion binding"/>
    <property type="evidence" value="ECO:0007669"/>
    <property type="project" value="UniProtKB-KW"/>
</dbReference>
<keyword evidence="9 13" id="KW-1133">Transmembrane helix</keyword>
<evidence type="ECO:0000256" key="3">
    <source>
        <dbReference type="ARBA" id="ARBA00022448"/>
    </source>
</evidence>
<dbReference type="GO" id="GO:0005886">
    <property type="term" value="C:plasma membrane"/>
    <property type="evidence" value="ECO:0007669"/>
    <property type="project" value="UniProtKB-SubCell"/>
</dbReference>
<dbReference type="Gene3D" id="2.40.128.110">
    <property type="entry name" value="Lipid/polyisoprenoid-binding, YceI-like"/>
    <property type="match status" value="1"/>
</dbReference>
<dbReference type="InterPro" id="IPR011577">
    <property type="entry name" value="Cyt_b561_bac/Ni-Hgenase"/>
</dbReference>
<feature type="domain" description="Lipid/polyisoprenoid-binding YceI-like" evidence="14">
    <location>
        <begin position="239"/>
        <end position="394"/>
    </location>
</feature>
<keyword evidence="3" id="KW-0813">Transport</keyword>
<feature type="transmembrane region" description="Helical" evidence="13">
    <location>
        <begin position="55"/>
        <end position="75"/>
    </location>
</feature>
<proteinExistence type="inferred from homology"/>